<evidence type="ECO:0000313" key="1">
    <source>
        <dbReference type="EMBL" id="CAI2375873.1"/>
    </source>
</evidence>
<evidence type="ECO:0000313" key="2">
    <source>
        <dbReference type="Proteomes" id="UP001295684"/>
    </source>
</evidence>
<reference evidence="1" key="1">
    <citation type="submission" date="2023-07" db="EMBL/GenBank/DDBJ databases">
        <authorList>
            <consortium name="AG Swart"/>
            <person name="Singh M."/>
            <person name="Singh A."/>
            <person name="Seah K."/>
            <person name="Emmerich C."/>
        </authorList>
    </citation>
    <scope>NUCLEOTIDE SEQUENCE</scope>
    <source>
        <strain evidence="1">DP1</strain>
    </source>
</reference>
<sequence>MLLSKEDKKKAVEVSMKGAGLEEILESLKGSDTLEFKDGYLYDPFNDSVAPMKLQIEGSSSVPLDIIKNKKTIAQNMKMSAKMKRKAFSGPGGLRKSLDGEALDNRSLSLERKDFNSLNLRELDLVFAFASPLIFRDPITLKEEQLQVLNYREEFRRIDNIFTVSTKRNISQQKIAEL</sequence>
<keyword evidence="2" id="KW-1185">Reference proteome</keyword>
<comment type="caution">
    <text evidence="1">The sequence shown here is derived from an EMBL/GenBank/DDBJ whole genome shotgun (WGS) entry which is preliminary data.</text>
</comment>
<dbReference type="EMBL" id="CAMPGE010017382">
    <property type="protein sequence ID" value="CAI2375873.1"/>
    <property type="molecule type" value="Genomic_DNA"/>
</dbReference>
<dbReference type="AlphaFoldDB" id="A0AAD1XNE9"/>
<proteinExistence type="predicted"/>
<accession>A0AAD1XNE9</accession>
<dbReference type="Proteomes" id="UP001295684">
    <property type="component" value="Unassembled WGS sequence"/>
</dbReference>
<gene>
    <name evidence="1" type="ORF">ECRASSUSDP1_LOCUS17239</name>
</gene>
<name>A0AAD1XNE9_EUPCR</name>
<organism evidence="1 2">
    <name type="scientific">Euplotes crassus</name>
    <dbReference type="NCBI Taxonomy" id="5936"/>
    <lineage>
        <taxon>Eukaryota</taxon>
        <taxon>Sar</taxon>
        <taxon>Alveolata</taxon>
        <taxon>Ciliophora</taxon>
        <taxon>Intramacronucleata</taxon>
        <taxon>Spirotrichea</taxon>
        <taxon>Hypotrichia</taxon>
        <taxon>Euplotida</taxon>
        <taxon>Euplotidae</taxon>
        <taxon>Moneuplotes</taxon>
    </lineage>
</organism>
<protein>
    <submittedName>
        <fullName evidence="1">Uncharacterized protein</fullName>
    </submittedName>
</protein>